<proteinExistence type="predicted"/>
<name>A0A346B0S3_9FIRM</name>
<dbReference type="Gene3D" id="3.40.720.10">
    <property type="entry name" value="Alkaline Phosphatase, subunit A"/>
    <property type="match status" value="1"/>
</dbReference>
<reference evidence="1 2" key="1">
    <citation type="submission" date="2018-05" db="EMBL/GenBank/DDBJ databases">
        <title>Complete genome sequence of Megasphaera sp. AJH120T, isolated from the ceca of a chicken.</title>
        <authorList>
            <person name="Maki J."/>
            <person name="Looft T."/>
        </authorList>
    </citation>
    <scope>NUCLEOTIDE SEQUENCE [LARGE SCALE GENOMIC DNA]</scope>
    <source>
        <strain evidence="1 2">AJH120</strain>
    </source>
</reference>
<dbReference type="InterPro" id="IPR017850">
    <property type="entry name" value="Alkaline_phosphatase_core_sf"/>
</dbReference>
<dbReference type="Proteomes" id="UP000254337">
    <property type="component" value="Chromosome"/>
</dbReference>
<dbReference type="GO" id="GO:0016787">
    <property type="term" value="F:hydrolase activity"/>
    <property type="evidence" value="ECO:0007669"/>
    <property type="project" value="UniProtKB-ARBA"/>
</dbReference>
<dbReference type="InterPro" id="IPR002591">
    <property type="entry name" value="Phosphodiest/P_Trfase"/>
</dbReference>
<dbReference type="PANTHER" id="PTHR10151:SF120">
    <property type="entry name" value="BIS(5'-ADENOSYL)-TRIPHOSPHATASE"/>
    <property type="match status" value="1"/>
</dbReference>
<accession>A0A346B0S3</accession>
<dbReference type="Gene3D" id="3.30.1360.110">
    <property type="entry name" value="Domain 2, Phosphonoacetate Hydrolase"/>
    <property type="match status" value="1"/>
</dbReference>
<protein>
    <submittedName>
        <fullName evidence="1">Phosphodiesterase</fullName>
    </submittedName>
</protein>
<dbReference type="PANTHER" id="PTHR10151">
    <property type="entry name" value="ECTONUCLEOTIDE PYROPHOSPHATASE/PHOSPHODIESTERASE"/>
    <property type="match status" value="1"/>
</dbReference>
<evidence type="ECO:0000313" key="2">
    <source>
        <dbReference type="Proteomes" id="UP000254337"/>
    </source>
</evidence>
<evidence type="ECO:0000313" key="1">
    <source>
        <dbReference type="EMBL" id="AXL21716.1"/>
    </source>
</evidence>
<dbReference type="AlphaFoldDB" id="A0A346B0S3"/>
<keyword evidence="2" id="KW-1185">Reference proteome</keyword>
<organism evidence="1 2">
    <name type="scientific">Megasphaera stantonii</name>
    <dbReference type="NCBI Taxonomy" id="2144175"/>
    <lineage>
        <taxon>Bacteria</taxon>
        <taxon>Bacillati</taxon>
        <taxon>Bacillota</taxon>
        <taxon>Negativicutes</taxon>
        <taxon>Veillonellales</taxon>
        <taxon>Veillonellaceae</taxon>
        <taxon>Megasphaera</taxon>
    </lineage>
</organism>
<dbReference type="EMBL" id="CP029462">
    <property type="protein sequence ID" value="AXL21716.1"/>
    <property type="molecule type" value="Genomic_DNA"/>
</dbReference>
<gene>
    <name evidence="1" type="ORF">DKB62_09155</name>
</gene>
<dbReference type="KEGG" id="meg:DKB62_09155"/>
<dbReference type="SUPFAM" id="SSF53649">
    <property type="entry name" value="Alkaline phosphatase-like"/>
    <property type="match status" value="1"/>
</dbReference>
<dbReference type="Pfam" id="PF01663">
    <property type="entry name" value="Phosphodiest"/>
    <property type="match status" value="1"/>
</dbReference>
<dbReference type="OrthoDB" id="8580666at2"/>
<dbReference type="RefSeq" id="WP_107195655.1">
    <property type="nucleotide sequence ID" value="NZ_CP029462.1"/>
</dbReference>
<sequence length="370" mass="40863">MSHKMMILVIDGCAPEYLTPETAPALYALAAETGFVKIVQSQMPSVTNVNHACILSGRTPADTHVVGNYYYRPEIGEEGFIEERGFMKAKTILQAYRDVGKTTALFAVKGKVLGVYGDGATYGLSAQTPDAGLMKALGLTAPPPIDAAESTKWILEAALSCIQTYSPDFMYCTNNDYIFHHFAPDTKEAKQQIAYVDEYIRRIHELEPGRQIYVTADHGMNQKTTILNAQRLADDAGLHLYCLPPLKDRYIENHIYQEGGIVYVFLKDKEETKAFLALAEQTPEIERVMTARDAAATYQLPAEDIGDYVLFAAPDCAFGEIDGIRLHTTKSRTHGSLYECSIPLVAIHPEASPEQYVYSKDIAAIAMASL</sequence>
<dbReference type="InterPro" id="IPR023116">
    <property type="entry name" value="Phosphonoacetate_hydro_insert"/>
</dbReference>